<protein>
    <submittedName>
        <fullName evidence="3">Tricarboxylic transporter</fullName>
    </submittedName>
</protein>
<keyword evidence="2" id="KW-0732">Signal</keyword>
<dbReference type="CDD" id="cd07012">
    <property type="entry name" value="PBP2_Bug_TTT"/>
    <property type="match status" value="1"/>
</dbReference>
<dbReference type="OrthoDB" id="9780943at2"/>
<organism evidence="3 4">
    <name type="scientific">Phytopseudomonas daroniae</name>
    <dbReference type="NCBI Taxonomy" id="2487519"/>
    <lineage>
        <taxon>Bacteria</taxon>
        <taxon>Pseudomonadati</taxon>
        <taxon>Pseudomonadota</taxon>
        <taxon>Gammaproteobacteria</taxon>
        <taxon>Pseudomonadales</taxon>
        <taxon>Pseudomonadaceae</taxon>
        <taxon>Phytopseudomonas</taxon>
    </lineage>
</organism>
<comment type="similarity">
    <text evidence="1">Belongs to the UPF0065 (bug) family.</text>
</comment>
<dbReference type="SUPFAM" id="SSF53850">
    <property type="entry name" value="Periplasmic binding protein-like II"/>
    <property type="match status" value="1"/>
</dbReference>
<proteinExistence type="inferred from homology"/>
<accession>A0A4Q9QMZ1</accession>
<dbReference type="InterPro" id="IPR042100">
    <property type="entry name" value="Bug_dom1"/>
</dbReference>
<feature type="chain" id="PRO_5020711532" evidence="2">
    <location>
        <begin position="24"/>
        <end position="324"/>
    </location>
</feature>
<gene>
    <name evidence="3" type="ORF">DNK06_10315</name>
</gene>
<evidence type="ECO:0000313" key="3">
    <source>
        <dbReference type="EMBL" id="TBU80165.1"/>
    </source>
</evidence>
<reference evidence="3 4" key="1">
    <citation type="submission" date="2018-06" db="EMBL/GenBank/DDBJ databases">
        <title>Three novel Pseudomonas species isolated from symptomatic oak.</title>
        <authorList>
            <person name="Bueno-Gonzalez V."/>
            <person name="Brady C."/>
        </authorList>
    </citation>
    <scope>NUCLEOTIDE SEQUENCE [LARGE SCALE GENOMIC DNA]</scope>
    <source>
        <strain evidence="3 4">P9A</strain>
    </source>
</reference>
<evidence type="ECO:0000256" key="2">
    <source>
        <dbReference type="SAM" id="SignalP"/>
    </source>
</evidence>
<dbReference type="EMBL" id="QJUI01000008">
    <property type="protein sequence ID" value="TBU80165.1"/>
    <property type="molecule type" value="Genomic_DNA"/>
</dbReference>
<evidence type="ECO:0000313" key="4">
    <source>
        <dbReference type="Proteomes" id="UP000292302"/>
    </source>
</evidence>
<dbReference type="PIRSF" id="PIRSF017082">
    <property type="entry name" value="YflP"/>
    <property type="match status" value="1"/>
</dbReference>
<keyword evidence="4" id="KW-1185">Reference proteome</keyword>
<dbReference type="Pfam" id="PF03401">
    <property type="entry name" value="TctC"/>
    <property type="match status" value="1"/>
</dbReference>
<feature type="signal peptide" evidence="2">
    <location>
        <begin position="1"/>
        <end position="23"/>
    </location>
</feature>
<evidence type="ECO:0000256" key="1">
    <source>
        <dbReference type="ARBA" id="ARBA00006987"/>
    </source>
</evidence>
<dbReference type="Gene3D" id="3.40.190.10">
    <property type="entry name" value="Periplasmic binding protein-like II"/>
    <property type="match status" value="1"/>
</dbReference>
<dbReference type="RefSeq" id="WP_131179950.1">
    <property type="nucleotide sequence ID" value="NZ_QJUI01000008.1"/>
</dbReference>
<dbReference type="PANTHER" id="PTHR42928">
    <property type="entry name" value="TRICARBOXYLATE-BINDING PROTEIN"/>
    <property type="match status" value="1"/>
</dbReference>
<dbReference type="Proteomes" id="UP000292302">
    <property type="component" value="Unassembled WGS sequence"/>
</dbReference>
<sequence length="324" mass="35033">MLRLSKRYALGLSVLLIAGSLQAEPRRPECIAPSSPGGAFDLTCKLAQSGLKDIELLKSPMRVTYMPGGIGAVAYNTMVAQRPADAGAIVAFSSGSLLNLAQGKFGRYDESDVRWLAAVGASYGVIAVRKDSPYQNLGDLIAALKENPAVTPLGAAGTVGSQHWMQAALLSREGGIDPRKLRYVGFDTNGDVFTALLGGHVGVISGDIAVAAPYVEAGDVRVLALLADERLDGKLAEIPTAKEQGYDVSWPVIRGFFMGPKVKDEDYAWWLASFDKLMQTEEFARLRDQREMYAFSMTGEELGEYVKRQVAEYKRLASDFGLVQ</sequence>
<dbReference type="InterPro" id="IPR005064">
    <property type="entry name" value="BUG"/>
</dbReference>
<dbReference type="Gene3D" id="3.40.190.150">
    <property type="entry name" value="Bordetella uptake gene, domain 1"/>
    <property type="match status" value="1"/>
</dbReference>
<name>A0A4Q9QMZ1_9GAMM</name>
<dbReference type="AlphaFoldDB" id="A0A4Q9QMZ1"/>
<dbReference type="PANTHER" id="PTHR42928:SF3">
    <property type="entry name" value="UPF0065 PROTEIN YFLP"/>
    <property type="match status" value="1"/>
</dbReference>
<comment type="caution">
    <text evidence="3">The sequence shown here is derived from an EMBL/GenBank/DDBJ whole genome shotgun (WGS) entry which is preliminary data.</text>
</comment>